<dbReference type="RefSeq" id="WP_119668612.1">
    <property type="nucleotide sequence ID" value="NZ_QXED01000004.1"/>
</dbReference>
<dbReference type="Proteomes" id="UP000283523">
    <property type="component" value="Unassembled WGS sequence"/>
</dbReference>
<proteinExistence type="predicted"/>
<evidence type="ECO:0000313" key="2">
    <source>
        <dbReference type="Proteomes" id="UP000283523"/>
    </source>
</evidence>
<dbReference type="OrthoDB" id="956194at2"/>
<comment type="caution">
    <text evidence="1">The sequence shown here is derived from an EMBL/GenBank/DDBJ whole genome shotgun (WGS) entry which is preliminary data.</text>
</comment>
<sequence length="160" mass="17489">MKNRSIVLVFMLTFCLGACREKEVGPDLTSPLTGQFGASYLIVNLTTGVSNSGPGTNSTVELRRKTNNTLLVTVKINDPQIQITDQFEATVTPTSVERDNLRIPGLRSVYEATYKTSVRSTGKTQINNYGKSLINLYNDGKIRGSFGYVNSDSLMISLGI</sequence>
<name>A0A418M8K7_9BACT</name>
<dbReference type="AlphaFoldDB" id="A0A418M8K7"/>
<organism evidence="1 2">
    <name type="scientific">Fibrisoma montanum</name>
    <dbReference type="NCBI Taxonomy" id="2305895"/>
    <lineage>
        <taxon>Bacteria</taxon>
        <taxon>Pseudomonadati</taxon>
        <taxon>Bacteroidota</taxon>
        <taxon>Cytophagia</taxon>
        <taxon>Cytophagales</taxon>
        <taxon>Spirosomataceae</taxon>
        <taxon>Fibrisoma</taxon>
    </lineage>
</organism>
<reference evidence="1 2" key="1">
    <citation type="submission" date="2018-08" db="EMBL/GenBank/DDBJ databases">
        <title>Fibrisoma montanum sp. nov., isolated from Danxia mountain soil.</title>
        <authorList>
            <person name="Huang Y."/>
        </authorList>
    </citation>
    <scope>NUCLEOTIDE SEQUENCE [LARGE SCALE GENOMIC DNA]</scope>
    <source>
        <strain evidence="1 2">HYT19</strain>
    </source>
</reference>
<dbReference type="EMBL" id="QXED01000004">
    <property type="protein sequence ID" value="RIV22427.1"/>
    <property type="molecule type" value="Genomic_DNA"/>
</dbReference>
<gene>
    <name evidence="1" type="ORF">DYU11_15540</name>
</gene>
<protein>
    <submittedName>
        <fullName evidence="1">Uncharacterized protein</fullName>
    </submittedName>
</protein>
<keyword evidence="2" id="KW-1185">Reference proteome</keyword>
<accession>A0A418M8K7</accession>
<evidence type="ECO:0000313" key="1">
    <source>
        <dbReference type="EMBL" id="RIV22427.1"/>
    </source>
</evidence>